<organism evidence="2 3">
    <name type="scientific">Rubus argutus</name>
    <name type="common">Southern blackberry</name>
    <dbReference type="NCBI Taxonomy" id="59490"/>
    <lineage>
        <taxon>Eukaryota</taxon>
        <taxon>Viridiplantae</taxon>
        <taxon>Streptophyta</taxon>
        <taxon>Embryophyta</taxon>
        <taxon>Tracheophyta</taxon>
        <taxon>Spermatophyta</taxon>
        <taxon>Magnoliopsida</taxon>
        <taxon>eudicotyledons</taxon>
        <taxon>Gunneridae</taxon>
        <taxon>Pentapetalae</taxon>
        <taxon>rosids</taxon>
        <taxon>fabids</taxon>
        <taxon>Rosales</taxon>
        <taxon>Rosaceae</taxon>
        <taxon>Rosoideae</taxon>
        <taxon>Rosoideae incertae sedis</taxon>
        <taxon>Rubus</taxon>
    </lineage>
</organism>
<evidence type="ECO:0008006" key="4">
    <source>
        <dbReference type="Google" id="ProtNLM"/>
    </source>
</evidence>
<evidence type="ECO:0000256" key="1">
    <source>
        <dbReference type="SAM" id="MobiDB-lite"/>
    </source>
</evidence>
<dbReference type="EMBL" id="JBEDUW010000002">
    <property type="protein sequence ID" value="KAK9943763.1"/>
    <property type="molecule type" value="Genomic_DNA"/>
</dbReference>
<dbReference type="Proteomes" id="UP001457282">
    <property type="component" value="Unassembled WGS sequence"/>
</dbReference>
<evidence type="ECO:0000313" key="3">
    <source>
        <dbReference type="Proteomes" id="UP001457282"/>
    </source>
</evidence>
<accession>A0AAW1Y3T4</accession>
<feature type="compositionally biased region" description="Basic and acidic residues" evidence="1">
    <location>
        <begin position="79"/>
        <end position="89"/>
    </location>
</feature>
<gene>
    <name evidence="2" type="ORF">M0R45_009360</name>
</gene>
<dbReference type="AlphaFoldDB" id="A0AAW1Y3T4"/>
<proteinExistence type="predicted"/>
<feature type="region of interest" description="Disordered" evidence="1">
    <location>
        <begin position="79"/>
        <end position="99"/>
    </location>
</feature>
<sequence>MRRRRWQQRRGLGSRAGGEERCDRARARVGLVDEIANLSAPTSGLLTTVEKRCGDADAGRGEVGRRRERELVRRWRTEHGLGSKTRSEDSGQIGYCGDY</sequence>
<protein>
    <recommendedName>
        <fullName evidence="4">MHC class I antigen</fullName>
    </recommendedName>
</protein>
<evidence type="ECO:0000313" key="2">
    <source>
        <dbReference type="EMBL" id="KAK9943763.1"/>
    </source>
</evidence>
<keyword evidence="3" id="KW-1185">Reference proteome</keyword>
<comment type="caution">
    <text evidence="2">The sequence shown here is derived from an EMBL/GenBank/DDBJ whole genome shotgun (WGS) entry which is preliminary data.</text>
</comment>
<name>A0AAW1Y3T4_RUBAR</name>
<reference evidence="2 3" key="1">
    <citation type="journal article" date="2023" name="G3 (Bethesda)">
        <title>A chromosome-length genome assembly and annotation of blackberry (Rubus argutus, cv. 'Hillquist').</title>
        <authorList>
            <person name="Bruna T."/>
            <person name="Aryal R."/>
            <person name="Dudchenko O."/>
            <person name="Sargent D.J."/>
            <person name="Mead D."/>
            <person name="Buti M."/>
            <person name="Cavallini A."/>
            <person name="Hytonen T."/>
            <person name="Andres J."/>
            <person name="Pham M."/>
            <person name="Weisz D."/>
            <person name="Mascagni F."/>
            <person name="Usai G."/>
            <person name="Natali L."/>
            <person name="Bassil N."/>
            <person name="Fernandez G.E."/>
            <person name="Lomsadze A."/>
            <person name="Armour M."/>
            <person name="Olukolu B."/>
            <person name="Poorten T."/>
            <person name="Britton C."/>
            <person name="Davik J."/>
            <person name="Ashrafi H."/>
            <person name="Aiden E.L."/>
            <person name="Borodovsky M."/>
            <person name="Worthington M."/>
        </authorList>
    </citation>
    <scope>NUCLEOTIDE SEQUENCE [LARGE SCALE GENOMIC DNA]</scope>
    <source>
        <strain evidence="2">PI 553951</strain>
    </source>
</reference>